<dbReference type="Gene3D" id="1.10.3290.10">
    <property type="entry name" value="Fido-like domain"/>
    <property type="match status" value="1"/>
</dbReference>
<reference evidence="4" key="1">
    <citation type="journal article" date="2021" name="Proc. Natl. Acad. Sci. U.S.A.">
        <title>A Catalog of Tens of Thousands of Viruses from Human Metagenomes Reveals Hidden Associations with Chronic Diseases.</title>
        <authorList>
            <person name="Tisza M.J."/>
            <person name="Buck C.B."/>
        </authorList>
    </citation>
    <scope>NUCLEOTIDE SEQUENCE</scope>
    <source>
        <strain evidence="4">CtBLh2</strain>
    </source>
</reference>
<dbReference type="EMBL" id="BK032514">
    <property type="protein sequence ID" value="DAF45337.1"/>
    <property type="molecule type" value="Genomic_DNA"/>
</dbReference>
<keyword evidence="2" id="KW-0804">Transcription</keyword>
<dbReference type="PROSITE" id="PS51459">
    <property type="entry name" value="FIDO"/>
    <property type="match status" value="1"/>
</dbReference>
<dbReference type="InterPro" id="IPR036597">
    <property type="entry name" value="Fido-like_dom_sf"/>
</dbReference>
<dbReference type="SMART" id="SM00420">
    <property type="entry name" value="HTH_DEOR"/>
    <property type="match status" value="1"/>
</dbReference>
<feature type="domain" description="Fido" evidence="3">
    <location>
        <begin position="176"/>
        <end position="330"/>
    </location>
</feature>
<organism evidence="4">
    <name type="scientific">Siphoviridae sp. ctBLh2</name>
    <dbReference type="NCBI Taxonomy" id="2827803"/>
    <lineage>
        <taxon>Viruses</taxon>
        <taxon>Duplodnaviria</taxon>
        <taxon>Heunggongvirae</taxon>
        <taxon>Uroviricota</taxon>
        <taxon>Caudoviricetes</taxon>
    </lineage>
</organism>
<accession>A0A8S5S316</accession>
<dbReference type="InterPro" id="IPR001034">
    <property type="entry name" value="DeoR_HTH"/>
</dbReference>
<evidence type="ECO:0000256" key="2">
    <source>
        <dbReference type="ARBA" id="ARBA00023163"/>
    </source>
</evidence>
<dbReference type="SUPFAM" id="SSF46785">
    <property type="entry name" value="Winged helix' DNA-binding domain"/>
    <property type="match status" value="1"/>
</dbReference>
<dbReference type="InterPro" id="IPR036390">
    <property type="entry name" value="WH_DNA-bd_sf"/>
</dbReference>
<protein>
    <submittedName>
        <fullName evidence="4">Fic family protein</fullName>
    </submittedName>
</protein>
<dbReference type="PANTHER" id="PTHR13504">
    <property type="entry name" value="FIDO DOMAIN-CONTAINING PROTEIN DDB_G0283145"/>
    <property type="match status" value="1"/>
</dbReference>
<dbReference type="GO" id="GO:0003700">
    <property type="term" value="F:DNA-binding transcription factor activity"/>
    <property type="evidence" value="ECO:0007669"/>
    <property type="project" value="InterPro"/>
</dbReference>
<proteinExistence type="predicted"/>
<evidence type="ECO:0000256" key="1">
    <source>
        <dbReference type="ARBA" id="ARBA00023015"/>
    </source>
</evidence>
<dbReference type="InterPro" id="IPR040198">
    <property type="entry name" value="Fido_containing"/>
</dbReference>
<dbReference type="SUPFAM" id="SSF140931">
    <property type="entry name" value="Fic-like"/>
    <property type="match status" value="1"/>
</dbReference>
<evidence type="ECO:0000259" key="3">
    <source>
        <dbReference type="PROSITE" id="PS51459"/>
    </source>
</evidence>
<sequence length="436" mass="51339">MIEQPPAFDIHNIKDIINLLNDCRFPPIIERINNECLYWDKVKHLEIPKGITHEKLWKLIKLRRSFISIPFVFQEYKFHYYITNATQERLHYFDMNFGGTLGANSPIPAEDKHRYLVSSLMEEAIASSQMEGASTTRKKAKDMLRKGTKPRNKSEQMILNNYNTIQHIAKNREWELTPERLLTIHRLMTQNTLDNSEDEGRFRTNDDIYVVDNLSGEVVHFPVPYTEIPELILLLCRLFNEKGSENFVHPIIKGTLIHFLLAYIHPFCDGNGRTARALLYWYMLREGYWMTEYLSISRIIYHKKRQYEKAFLYTENDGNDLTYFISFNLHVMSEAYESLKLYIKNKLSEQYQTADFIKIPSVNERQAIILKIVSDKPQSVLTVKEMETRFNISNFTARSDLQGLVKLGFLSSVAVNRKQHNYIRSSEFEETLSKYE</sequence>
<keyword evidence="1" id="KW-0805">Transcription regulation</keyword>
<name>A0A8S5S316_9CAUD</name>
<dbReference type="PANTHER" id="PTHR13504:SF38">
    <property type="entry name" value="FIDO DOMAIN-CONTAINING PROTEIN"/>
    <property type="match status" value="1"/>
</dbReference>
<dbReference type="InterPro" id="IPR003812">
    <property type="entry name" value="Fido"/>
</dbReference>
<evidence type="ECO:0000313" key="4">
    <source>
        <dbReference type="EMBL" id="DAF45337.1"/>
    </source>
</evidence>
<dbReference type="Pfam" id="PF02661">
    <property type="entry name" value="Fic"/>
    <property type="match status" value="1"/>
</dbReference>